<sequence>MKTTYEIKRFKTSNSPDLAKALKLYAENIEPAYRTDTNEIIHWLDNFEFQYGDHFVVLGLYLNKILIGFTELAYFKEERFVQVDYLVLDKPYRKNNAFYEFVDKIAGFLADEEFIYDYVICEVGCYFDNLEPTESSKMLIRLLKMSHFGVIKCAYFVPQLGHHNYESQMRAVLMIYSNDEIKQLKKETYLMIISALYYKYYERWYSIVFNYTERANYKIALDQLYTIIKKDVDHRKTIDINGYKNLLPLNPTDFNVIKANNATKLLSFVLIFILCLIIFACLALLIKDKFDIDIEKQSFLFTMAIIVASIATSWIFGNKTDLGKKLVEKLLDKL</sequence>
<proteinExistence type="predicted"/>
<dbReference type="Gene3D" id="3.40.630.30">
    <property type="match status" value="1"/>
</dbReference>
<keyword evidence="2" id="KW-1185">Reference proteome</keyword>
<evidence type="ECO:0000313" key="2">
    <source>
        <dbReference type="Proteomes" id="UP000429232"/>
    </source>
</evidence>
<accession>A0A6I4HU65</accession>
<evidence type="ECO:0000313" key="1">
    <source>
        <dbReference type="EMBL" id="QQL50261.1"/>
    </source>
</evidence>
<dbReference type="KEGG" id="mgik:GO620_002060"/>
<name>A0A6I4HU65_9SPHI</name>
<organism evidence="1 2">
    <name type="scientific">Mucilaginibacter ginkgonis</name>
    <dbReference type="NCBI Taxonomy" id="2682091"/>
    <lineage>
        <taxon>Bacteria</taxon>
        <taxon>Pseudomonadati</taxon>
        <taxon>Bacteroidota</taxon>
        <taxon>Sphingobacteriia</taxon>
        <taxon>Sphingobacteriales</taxon>
        <taxon>Sphingobacteriaceae</taxon>
        <taxon>Mucilaginibacter</taxon>
    </lineage>
</organism>
<dbReference type="AlphaFoldDB" id="A0A6I4HU65"/>
<reference evidence="1 2" key="1">
    <citation type="submission" date="2020-12" db="EMBL/GenBank/DDBJ databases">
        <title>HMF7856_wgs.fasta genome submission.</title>
        <authorList>
            <person name="Kang H."/>
            <person name="Kim H."/>
            <person name="Joh K."/>
        </authorList>
    </citation>
    <scope>NUCLEOTIDE SEQUENCE [LARGE SCALE GENOMIC DNA]</scope>
    <source>
        <strain evidence="1 2">HMF7856</strain>
    </source>
</reference>
<dbReference type="Proteomes" id="UP000429232">
    <property type="component" value="Chromosome"/>
</dbReference>
<gene>
    <name evidence="1" type="ORF">GO620_002060</name>
</gene>
<dbReference type="EMBL" id="CP066775">
    <property type="protein sequence ID" value="QQL50261.1"/>
    <property type="molecule type" value="Genomic_DNA"/>
</dbReference>
<protein>
    <recommendedName>
        <fullName evidence="3">N-acetyltransferase domain-containing protein</fullName>
    </recommendedName>
</protein>
<dbReference type="RefSeq" id="WP_157522628.1">
    <property type="nucleotide sequence ID" value="NZ_CP066775.1"/>
</dbReference>
<evidence type="ECO:0008006" key="3">
    <source>
        <dbReference type="Google" id="ProtNLM"/>
    </source>
</evidence>